<keyword evidence="4" id="KW-0418">Kinase</keyword>
<feature type="transmembrane region" description="Helical" evidence="2">
    <location>
        <begin position="148"/>
        <end position="167"/>
    </location>
</feature>
<evidence type="ECO:0000313" key="5">
    <source>
        <dbReference type="Proteomes" id="UP000194948"/>
    </source>
</evidence>
<evidence type="ECO:0000313" key="4">
    <source>
        <dbReference type="EMBL" id="WYJ99433.1"/>
    </source>
</evidence>
<accession>A0AAQ3W721</accession>
<sequence length="531" mass="60245">MSDFLSNFSGDNYEKTRQEKNKQKDEMSKPDSTKKSRSVKMPSSREKQIEEQVESTSQVSFGPQNSPENMLKATQTTVSNSNVETETENPEELIYTKKRSKKKKYEPKNESKKVASELPTTTPVNQSKNPEEVIETDPTYKKKKIKKFIYIGLGSLVAVSLLYFGYYQMTHVKVPDFEGKELSEVREWTAENGVKLQVEQKYDFNKEANVIIHQAVKNKNIKKGKELVVDASLGADPEESVSLPDFKPMKLKDAKSWISEHKADNIAIIEEYSDTVPAGDFIKFEITNKDVKAENYKRKDKAKIYFSKGKEVFEKDISVPDFASKTKEEATEWAKKNEITLKVEESDSDTVENGKIISQSIGKDTKIAKKETMSITVSTGKALVVPDFSQYTAEEAEAKANGLQVQVKQVFNDDVPYGRFISQSVEVGKKYTEKDEKPVIQVVYSFGKPYIKDLRDNTLEGDLQKIFYDEYQSKGANITYQVYYVDSTVTKGTVVNMSQYNEFVPSNSVVQIGISKGNLKPEENKPSEKEE</sequence>
<reference evidence="5" key="1">
    <citation type="submission" date="2017-05" db="EMBL/GenBank/DDBJ databases">
        <title>The Genome Sequence of EEnterococcus faecalis 9F2_4866.</title>
        <authorList>
            <consortium name="The Broad Institute Genomics Platform"/>
            <consortium name="The Broad Institute Genomic Center for Infectious Diseases"/>
            <person name="Earl A."/>
            <person name="Manson A."/>
            <person name="Schwartman J."/>
            <person name="Gilmore M."/>
            <person name="Abouelleil A."/>
            <person name="Cao P."/>
            <person name="Chapman S."/>
            <person name="Cusick C."/>
            <person name="Shea T."/>
            <person name="Young S."/>
            <person name="Neafsey D."/>
            <person name="Nusbaum C."/>
            <person name="Birren B."/>
        </authorList>
    </citation>
    <scope>NUCLEOTIDE SEQUENCE [LARGE SCALE GENOMIC DNA]</scope>
    <source>
        <strain evidence="5">7F3_DIV0205</strain>
    </source>
</reference>
<reference evidence="4 5" key="2">
    <citation type="submission" date="2024-03" db="EMBL/GenBank/DDBJ databases">
        <title>The Genome Sequence of Enterococcus sp. DIV0205d.</title>
        <authorList>
            <consortium name="The Broad Institute Genomics Platform"/>
            <consortium name="The Broad Institute Microbial Omics Core"/>
            <consortium name="The Broad Institute Genomic Center for Infectious Diseases"/>
            <person name="Earl A."/>
            <person name="Manson A."/>
            <person name="Gilmore M."/>
            <person name="Schwartman J."/>
            <person name="Shea T."/>
            <person name="Abouelleil A."/>
            <person name="Cao P."/>
            <person name="Chapman S."/>
            <person name="Cusick C."/>
            <person name="Young S."/>
            <person name="Neafsey D."/>
            <person name="Nusbaum C."/>
            <person name="Birren B."/>
        </authorList>
    </citation>
    <scope>NUCLEOTIDE SEQUENCE [LARGE SCALE GENOMIC DNA]</scope>
    <source>
        <strain evidence="4 5">7F3_DIV0205</strain>
    </source>
</reference>
<feature type="compositionally biased region" description="Basic residues" evidence="1">
    <location>
        <begin position="96"/>
        <end position="105"/>
    </location>
</feature>
<feature type="compositionally biased region" description="Basic and acidic residues" evidence="1">
    <location>
        <begin position="106"/>
        <end position="115"/>
    </location>
</feature>
<dbReference type="GO" id="GO:0016301">
    <property type="term" value="F:kinase activity"/>
    <property type="evidence" value="ECO:0007669"/>
    <property type="project" value="UniProtKB-KW"/>
</dbReference>
<evidence type="ECO:0000256" key="2">
    <source>
        <dbReference type="SAM" id="Phobius"/>
    </source>
</evidence>
<evidence type="ECO:0000259" key="3">
    <source>
        <dbReference type="PROSITE" id="PS51178"/>
    </source>
</evidence>
<dbReference type="Proteomes" id="UP000194948">
    <property type="component" value="Chromosome"/>
</dbReference>
<proteinExistence type="predicted"/>
<dbReference type="EMBL" id="CP147244">
    <property type="protein sequence ID" value="WYJ99433.1"/>
    <property type="molecule type" value="Genomic_DNA"/>
</dbReference>
<keyword evidence="4" id="KW-0808">Transferase</keyword>
<dbReference type="SMART" id="SM00740">
    <property type="entry name" value="PASTA"/>
    <property type="match status" value="4"/>
</dbReference>
<dbReference type="Gene3D" id="3.30.10.20">
    <property type="match status" value="3"/>
</dbReference>
<feature type="region of interest" description="Disordered" evidence="1">
    <location>
        <begin position="1"/>
        <end position="135"/>
    </location>
</feature>
<dbReference type="PROSITE" id="PS51178">
    <property type="entry name" value="PASTA"/>
    <property type="match status" value="2"/>
</dbReference>
<organism evidence="4 5">
    <name type="scientific">Candidatus Enterococcus palustris</name>
    <dbReference type="NCBI Taxonomy" id="1834189"/>
    <lineage>
        <taxon>Bacteria</taxon>
        <taxon>Bacillati</taxon>
        <taxon>Bacillota</taxon>
        <taxon>Bacilli</taxon>
        <taxon>Lactobacillales</taxon>
        <taxon>Enterococcaceae</taxon>
        <taxon>Enterococcus</taxon>
    </lineage>
</organism>
<dbReference type="Pfam" id="PF03793">
    <property type="entry name" value="PASTA"/>
    <property type="match status" value="3"/>
</dbReference>
<feature type="domain" description="PASTA" evidence="3">
    <location>
        <begin position="383"/>
        <end position="445"/>
    </location>
</feature>
<feature type="compositionally biased region" description="Polar residues" evidence="1">
    <location>
        <begin position="1"/>
        <end position="10"/>
    </location>
</feature>
<keyword evidence="2" id="KW-1133">Transmembrane helix</keyword>
<keyword evidence="5" id="KW-1185">Reference proteome</keyword>
<evidence type="ECO:0000256" key="1">
    <source>
        <dbReference type="SAM" id="MobiDB-lite"/>
    </source>
</evidence>
<dbReference type="InterPro" id="IPR005543">
    <property type="entry name" value="PASTA_dom"/>
</dbReference>
<dbReference type="AlphaFoldDB" id="A0AAQ3W721"/>
<feature type="compositionally biased region" description="Basic and acidic residues" evidence="1">
    <location>
        <begin position="12"/>
        <end position="34"/>
    </location>
</feature>
<feature type="compositionally biased region" description="Polar residues" evidence="1">
    <location>
        <begin position="54"/>
        <end position="84"/>
    </location>
</feature>
<feature type="domain" description="PASTA" evidence="3">
    <location>
        <begin position="309"/>
        <end position="381"/>
    </location>
</feature>
<protein>
    <submittedName>
        <fullName evidence="4">Eukaryotic-like serine/threonine-protein kinase</fullName>
    </submittedName>
</protein>
<dbReference type="CDD" id="cd06577">
    <property type="entry name" value="PASTA_pknB"/>
    <property type="match status" value="2"/>
</dbReference>
<keyword evidence="2" id="KW-0812">Transmembrane</keyword>
<keyword evidence="2" id="KW-0472">Membrane</keyword>
<dbReference type="RefSeq" id="WP_086312939.1">
    <property type="nucleotide sequence ID" value="NZ_CP147244.1"/>
</dbReference>
<name>A0AAQ3W721_9ENTE</name>
<feature type="compositionally biased region" description="Polar residues" evidence="1">
    <location>
        <begin position="118"/>
        <end position="128"/>
    </location>
</feature>
<gene>
    <name evidence="4" type="ORF">A5821_000510</name>
</gene>